<organism evidence="4 5">
    <name type="scientific">Mycolicibacterium fluoranthenivorans</name>
    <dbReference type="NCBI Taxonomy" id="258505"/>
    <lineage>
        <taxon>Bacteria</taxon>
        <taxon>Bacillati</taxon>
        <taxon>Actinomycetota</taxon>
        <taxon>Actinomycetes</taxon>
        <taxon>Mycobacteriales</taxon>
        <taxon>Mycobacteriaceae</taxon>
        <taxon>Mycolicibacterium</taxon>
    </lineage>
</organism>
<dbReference type="Gene3D" id="3.40.50.150">
    <property type="entry name" value="Vaccinia Virus protein VP39"/>
    <property type="match status" value="1"/>
</dbReference>
<feature type="domain" description="Methyltransferase" evidence="3">
    <location>
        <begin position="49"/>
        <end position="147"/>
    </location>
</feature>
<dbReference type="Pfam" id="PF13649">
    <property type="entry name" value="Methyltransf_25"/>
    <property type="match status" value="1"/>
</dbReference>
<dbReference type="AlphaFoldDB" id="A0A1G4VA56"/>
<sequence>MNSATQRRRADYDEAPYGSSVRPVPSPDHLAAVAHLFGVDPPAVDTARILEIGCASGANLLPFASAYPEATVVGIDLSGVQIAAGRHTAAAKGLRNVTLLHGDIAEFDLNPFGPFDFIVCHGVYSWVPDHVREAVLDTIRTALAPRGVAYVSYDVYPGWKTKEVLRDFLTRFDHPGGKPAERARRARTLIDFLGDVAPAGSELERLVLTYLSTSGQIGDNYLLHEELERLISPCYFVDFVERLDAHELVYLADARPDTMYAANYAEEAAQRLIEECESQLELEQRLDFVGNRAFRQSLVVPACRAGQIRYDVGPARFPLLHFASRLPAADGFTRFDHSSQYYGEPGTRQIYTNDHGVKAALDVLTACWPHTVSWHRLTRAVRERLTGAGLEPPADLQTRIDMLLQMLIVRGLVCYRLDPVAPIDDPTAPSMFTR</sequence>
<protein>
    <submittedName>
        <fullName evidence="4">Methyltransferase domain-containing protein</fullName>
    </submittedName>
</protein>
<dbReference type="SUPFAM" id="SSF53335">
    <property type="entry name" value="S-adenosyl-L-methionine-dependent methyltransferases"/>
    <property type="match status" value="1"/>
</dbReference>
<dbReference type="InterPro" id="IPR041698">
    <property type="entry name" value="Methyltransf_25"/>
</dbReference>
<dbReference type="InterPro" id="IPR050723">
    <property type="entry name" value="CFA/CMAS"/>
</dbReference>
<evidence type="ECO:0000313" key="5">
    <source>
        <dbReference type="Proteomes" id="UP000199707"/>
    </source>
</evidence>
<proteinExistence type="predicted"/>
<dbReference type="RefSeq" id="WP_170847068.1">
    <property type="nucleotide sequence ID" value="NZ_FMUB01000001.1"/>
</dbReference>
<feature type="domain" description="Methyltransferase regulatory" evidence="2">
    <location>
        <begin position="219"/>
        <end position="300"/>
    </location>
</feature>
<evidence type="ECO:0000313" key="4">
    <source>
        <dbReference type="EMBL" id="SCX03569.1"/>
    </source>
</evidence>
<reference evidence="5" key="1">
    <citation type="submission" date="2016-10" db="EMBL/GenBank/DDBJ databases">
        <authorList>
            <person name="Varghese N."/>
            <person name="Submissions S."/>
        </authorList>
    </citation>
    <scope>NUCLEOTIDE SEQUENCE [LARGE SCALE GENOMIC DNA]</scope>
    <source>
        <strain evidence="5">UNC267MFSha1.1M11</strain>
    </source>
</reference>
<dbReference type="InterPro" id="IPR029063">
    <property type="entry name" value="SAM-dependent_MTases_sf"/>
</dbReference>
<dbReference type="InterPro" id="IPR018773">
    <property type="entry name" value="MeTrfase_reg_dom_prd"/>
</dbReference>
<dbReference type="Proteomes" id="UP000199707">
    <property type="component" value="Unassembled WGS sequence"/>
</dbReference>
<evidence type="ECO:0000256" key="1">
    <source>
        <dbReference type="SAM" id="MobiDB-lite"/>
    </source>
</evidence>
<dbReference type="Pfam" id="PF10119">
    <property type="entry name" value="MethyTransf_Reg"/>
    <property type="match status" value="1"/>
</dbReference>
<keyword evidence="4" id="KW-0489">Methyltransferase</keyword>
<dbReference type="CDD" id="cd02440">
    <property type="entry name" value="AdoMet_MTases"/>
    <property type="match status" value="1"/>
</dbReference>
<dbReference type="PANTHER" id="PTHR43667">
    <property type="entry name" value="CYCLOPROPANE-FATTY-ACYL-PHOSPHOLIPID SYNTHASE"/>
    <property type="match status" value="1"/>
</dbReference>
<dbReference type="GO" id="GO:0032259">
    <property type="term" value="P:methylation"/>
    <property type="evidence" value="ECO:0007669"/>
    <property type="project" value="UniProtKB-KW"/>
</dbReference>
<name>A0A1G4VA56_9MYCO</name>
<dbReference type="EMBL" id="FMUB01000001">
    <property type="protein sequence ID" value="SCX03569.1"/>
    <property type="molecule type" value="Genomic_DNA"/>
</dbReference>
<evidence type="ECO:0000259" key="2">
    <source>
        <dbReference type="Pfam" id="PF10119"/>
    </source>
</evidence>
<accession>A0A1G4VA56</accession>
<dbReference type="STRING" id="1502745.SAMN02799620_00607"/>
<feature type="region of interest" description="Disordered" evidence="1">
    <location>
        <begin position="1"/>
        <end position="22"/>
    </location>
</feature>
<dbReference type="GO" id="GO:0008168">
    <property type="term" value="F:methyltransferase activity"/>
    <property type="evidence" value="ECO:0007669"/>
    <property type="project" value="UniProtKB-KW"/>
</dbReference>
<keyword evidence="4" id="KW-0808">Transferase</keyword>
<evidence type="ECO:0000259" key="3">
    <source>
        <dbReference type="Pfam" id="PF13649"/>
    </source>
</evidence>
<gene>
    <name evidence="4" type="ORF">SAMN02799620_00607</name>
</gene>
<dbReference type="PANTHER" id="PTHR43667:SF2">
    <property type="entry name" value="FATTY ACID C-METHYL TRANSFERASE"/>
    <property type="match status" value="1"/>
</dbReference>